<dbReference type="Proteomes" id="UP000286031">
    <property type="component" value="Unassembled WGS sequence"/>
</dbReference>
<sequence>MKLQKLNIRGRIMNIAKWRYKLEVFKVKKFLCVMMLFVLAVRVAYSENVGQETKTINNMPAYLTIGTNLLYWAALAPNVTAEYYFPDSHWSISGTFTMPWWKRKSKHQYYQIRQYLAEGRYWLNSKAAGRKHFLGANIHGGIYDLENKKTGYYGEFIGTSLTYGYSLNLNGKMSLEFTIGGGYIFTNYDKYLPVDNRYVYQSRHKTHYWGVTKAGITLIWNILYQKR</sequence>
<organism evidence="1 2">
    <name type="scientific">Bacteroides ovatus</name>
    <dbReference type="NCBI Taxonomy" id="28116"/>
    <lineage>
        <taxon>Bacteria</taxon>
        <taxon>Pseudomonadati</taxon>
        <taxon>Bacteroidota</taxon>
        <taxon>Bacteroidia</taxon>
        <taxon>Bacteroidales</taxon>
        <taxon>Bacteroidaceae</taxon>
        <taxon>Bacteroides</taxon>
    </lineage>
</organism>
<accession>A0A413EP72</accession>
<evidence type="ECO:0000313" key="1">
    <source>
        <dbReference type="EMBL" id="RGX09096.1"/>
    </source>
</evidence>
<proteinExistence type="predicted"/>
<gene>
    <name evidence="1" type="ORF">DWV35_14135</name>
</gene>
<dbReference type="EMBL" id="QSBI01000017">
    <property type="protein sequence ID" value="RGX09096.1"/>
    <property type="molecule type" value="Genomic_DNA"/>
</dbReference>
<evidence type="ECO:0000313" key="2">
    <source>
        <dbReference type="Proteomes" id="UP000286031"/>
    </source>
</evidence>
<reference evidence="1 2" key="1">
    <citation type="submission" date="2018-08" db="EMBL/GenBank/DDBJ databases">
        <title>A genome reference for cultivated species of the human gut microbiota.</title>
        <authorList>
            <person name="Zou Y."/>
            <person name="Xue W."/>
            <person name="Luo G."/>
        </authorList>
    </citation>
    <scope>NUCLEOTIDE SEQUENCE [LARGE SCALE GENOMIC DNA]</scope>
    <source>
        <strain evidence="1 2">AF04-46</strain>
    </source>
</reference>
<comment type="caution">
    <text evidence="1">The sequence shown here is derived from an EMBL/GenBank/DDBJ whole genome shotgun (WGS) entry which is preliminary data.</text>
</comment>
<dbReference type="AlphaFoldDB" id="A0A413EP72"/>
<dbReference type="Pfam" id="PF12099">
    <property type="entry name" value="DUF3575"/>
    <property type="match status" value="1"/>
</dbReference>
<dbReference type="InterPro" id="IPR021958">
    <property type="entry name" value="DUF3575"/>
</dbReference>
<name>A0A413EP72_BACOV</name>
<protein>
    <submittedName>
        <fullName evidence="1">DUF3575 domain-containing protein</fullName>
    </submittedName>
</protein>